<dbReference type="Proteomes" id="UP001602119">
    <property type="component" value="Unassembled WGS sequence"/>
</dbReference>
<keyword evidence="2" id="KW-1185">Reference proteome</keyword>
<dbReference type="EMBL" id="JBIAXI010000046">
    <property type="protein sequence ID" value="MFF4779288.1"/>
    <property type="molecule type" value="Genomic_DNA"/>
</dbReference>
<accession>A0ABW6VM25</accession>
<name>A0ABW6VM25_MICFU</name>
<sequence>MRAYIVLSLLIGARPEELRALTGSHVVTYDEKRQAWLPVDEPGWEHEEFAIYVWRSVRQKGDTKTVKSRRSLKHECSAVFAVVVTQGQPRPR</sequence>
<organism evidence="1 2">
    <name type="scientific">Microtetraspora fusca</name>
    <dbReference type="NCBI Taxonomy" id="1997"/>
    <lineage>
        <taxon>Bacteria</taxon>
        <taxon>Bacillati</taxon>
        <taxon>Actinomycetota</taxon>
        <taxon>Actinomycetes</taxon>
        <taxon>Streptosporangiales</taxon>
        <taxon>Streptosporangiaceae</taxon>
        <taxon>Microtetraspora</taxon>
    </lineage>
</organism>
<evidence type="ECO:0000313" key="1">
    <source>
        <dbReference type="EMBL" id="MFF4779288.1"/>
    </source>
</evidence>
<comment type="caution">
    <text evidence="1">The sequence shown here is derived from an EMBL/GenBank/DDBJ whole genome shotgun (WGS) entry which is preliminary data.</text>
</comment>
<reference evidence="1 2" key="1">
    <citation type="submission" date="2024-10" db="EMBL/GenBank/DDBJ databases">
        <title>The Natural Products Discovery Center: Release of the First 8490 Sequenced Strains for Exploring Actinobacteria Biosynthetic Diversity.</title>
        <authorList>
            <person name="Kalkreuter E."/>
            <person name="Kautsar S.A."/>
            <person name="Yang D."/>
            <person name="Bader C.D."/>
            <person name="Teijaro C.N."/>
            <person name="Fluegel L."/>
            <person name="Davis C.M."/>
            <person name="Simpson J.R."/>
            <person name="Lauterbach L."/>
            <person name="Steele A.D."/>
            <person name="Gui C."/>
            <person name="Meng S."/>
            <person name="Li G."/>
            <person name="Viehrig K."/>
            <person name="Ye F."/>
            <person name="Su P."/>
            <person name="Kiefer A.F."/>
            <person name="Nichols A."/>
            <person name="Cepeda A.J."/>
            <person name="Yan W."/>
            <person name="Fan B."/>
            <person name="Jiang Y."/>
            <person name="Adhikari A."/>
            <person name="Zheng C.-J."/>
            <person name="Schuster L."/>
            <person name="Cowan T.M."/>
            <person name="Smanski M.J."/>
            <person name="Chevrette M.G."/>
            <person name="De Carvalho L.P.S."/>
            <person name="Shen B."/>
        </authorList>
    </citation>
    <scope>NUCLEOTIDE SEQUENCE [LARGE SCALE GENOMIC DNA]</scope>
    <source>
        <strain evidence="1 2">NPDC001281</strain>
    </source>
</reference>
<evidence type="ECO:0000313" key="2">
    <source>
        <dbReference type="Proteomes" id="UP001602119"/>
    </source>
</evidence>
<evidence type="ECO:0008006" key="3">
    <source>
        <dbReference type="Google" id="ProtNLM"/>
    </source>
</evidence>
<protein>
    <recommendedName>
        <fullName evidence="3">Tyr recombinase domain-containing protein</fullName>
    </recommendedName>
</protein>
<proteinExistence type="predicted"/>
<dbReference type="RefSeq" id="WP_066943282.1">
    <property type="nucleotide sequence ID" value="NZ_BBYK01000052.1"/>
</dbReference>
<gene>
    <name evidence="1" type="ORF">ACFY05_41375</name>
</gene>